<proteinExistence type="inferred from homology"/>
<dbReference type="PANTHER" id="PTHR42928:SF5">
    <property type="entry name" value="BLR1237 PROTEIN"/>
    <property type="match status" value="1"/>
</dbReference>
<dbReference type="CDD" id="cd13578">
    <property type="entry name" value="PBP2_Bug27"/>
    <property type="match status" value="1"/>
</dbReference>
<dbReference type="PIRSF" id="PIRSF017082">
    <property type="entry name" value="YflP"/>
    <property type="match status" value="1"/>
</dbReference>
<name>I3UGD0_ADVKW</name>
<sequence>MNTSRWLAPCAAVLFALGGGSALAQAPDVWPEQPITLVVPFAAGGGTDSIAREFASELGQALGQTIVVENRGGGGGSIGAARVAQARKDGYTLLFATSTFATNAAWEQSKLYDPIKDFTPIAQLGNGPLMLVADKSLGLSTVGELIEKAKSDPGGVNYCSAGPGSINHLSGALFTQRAGVTMSHVPYRGSGPATLDLIAGRVQAFFATMPTMLEQVKADKVKLLAMTSKERSPLFPEVPTLQESGVKDFDIKTWWGVLGPAGLPEPVVQKLNAATNKIAQGRLISNRLKHEGPT</sequence>
<dbReference type="Gene3D" id="3.40.190.10">
    <property type="entry name" value="Periplasmic binding protein-like II"/>
    <property type="match status" value="1"/>
</dbReference>
<evidence type="ECO:0000313" key="3">
    <source>
        <dbReference type="EMBL" id="AFK64068.1"/>
    </source>
</evidence>
<accession>I3UGD0</accession>
<dbReference type="Gene3D" id="3.40.190.150">
    <property type="entry name" value="Bordetella uptake gene, domain 1"/>
    <property type="match status" value="1"/>
</dbReference>
<dbReference type="PANTHER" id="PTHR42928">
    <property type="entry name" value="TRICARBOXYLATE-BINDING PROTEIN"/>
    <property type="match status" value="1"/>
</dbReference>
<protein>
    <submittedName>
        <fullName evidence="3">Fis family transcriptional regulator</fullName>
    </submittedName>
</protein>
<dbReference type="AlphaFoldDB" id="I3UGD0"/>
<dbReference type="Proteomes" id="UP000005267">
    <property type="component" value="Chromosome"/>
</dbReference>
<dbReference type="RefSeq" id="WP_014752159.1">
    <property type="nucleotide sequence ID" value="NC_017964.1"/>
</dbReference>
<evidence type="ECO:0000256" key="2">
    <source>
        <dbReference type="SAM" id="SignalP"/>
    </source>
</evidence>
<evidence type="ECO:0000313" key="4">
    <source>
        <dbReference type="Proteomes" id="UP000005267"/>
    </source>
</evidence>
<dbReference type="KEGG" id="aka:TKWG_22045"/>
<organism evidence="3 4">
    <name type="scientific">Advenella kashmirensis (strain DSM 17095 / LMG 22695 / WT001)</name>
    <name type="common">Tetrathiobacter kashmirensis</name>
    <dbReference type="NCBI Taxonomy" id="1036672"/>
    <lineage>
        <taxon>Bacteria</taxon>
        <taxon>Pseudomonadati</taxon>
        <taxon>Pseudomonadota</taxon>
        <taxon>Betaproteobacteria</taxon>
        <taxon>Burkholderiales</taxon>
        <taxon>Alcaligenaceae</taxon>
    </lineage>
</organism>
<dbReference type="HOGENOM" id="CLU_045683_0_1_4"/>
<feature type="signal peptide" evidence="2">
    <location>
        <begin position="1"/>
        <end position="26"/>
    </location>
</feature>
<keyword evidence="4" id="KW-1185">Reference proteome</keyword>
<dbReference type="STRING" id="1036672.TKWG_22045"/>
<dbReference type="Pfam" id="PF03401">
    <property type="entry name" value="TctC"/>
    <property type="match status" value="1"/>
</dbReference>
<dbReference type="InterPro" id="IPR042100">
    <property type="entry name" value="Bug_dom1"/>
</dbReference>
<keyword evidence="2" id="KW-0732">Signal</keyword>
<dbReference type="EMBL" id="CP003555">
    <property type="protein sequence ID" value="AFK64068.1"/>
    <property type="molecule type" value="Genomic_DNA"/>
</dbReference>
<gene>
    <name evidence="3" type="ordered locus">TKWG_22045</name>
</gene>
<feature type="chain" id="PRO_5003680794" evidence="2">
    <location>
        <begin position="27"/>
        <end position="294"/>
    </location>
</feature>
<dbReference type="InterPro" id="IPR005064">
    <property type="entry name" value="BUG"/>
</dbReference>
<reference evidence="3 4" key="1">
    <citation type="journal article" date="2011" name="J. Bacteriol.">
        <title>Whole-genome shotgun sequencing of the sulfur-oxidizing chemoautotroph Tetrathiobacter kashmirensis.</title>
        <authorList>
            <person name="Ghosh W."/>
            <person name="George A."/>
            <person name="Agarwal A."/>
            <person name="Raj P."/>
            <person name="Alam M."/>
            <person name="Pyne P."/>
            <person name="Das Gupta S.K."/>
        </authorList>
    </citation>
    <scope>NUCLEOTIDE SEQUENCE [LARGE SCALE GENOMIC DNA]</scope>
    <source>
        <strain evidence="3 4">WT001</strain>
    </source>
</reference>
<reference evidence="4" key="2">
    <citation type="journal article" date="2013" name="PLoS ONE">
        <title>Genome implosion elicits host-confinement in Alcaligenaceae: evidence from the comparative genomics of Tetrathiobacter kashmirensis, a pathogen in the making.</title>
        <authorList>
            <person name="Ghosh W."/>
            <person name="Alam M."/>
            <person name="Roy C."/>
            <person name="Pyne P."/>
            <person name="George A."/>
            <person name="Chakraborty R."/>
            <person name="Majumder S."/>
            <person name="Agarwal A."/>
            <person name="Chakraborty S."/>
            <person name="Majumdar S."/>
            <person name="Gupta S.K."/>
        </authorList>
    </citation>
    <scope>NUCLEOTIDE SEQUENCE [LARGE SCALE GENOMIC DNA]</scope>
    <source>
        <strain evidence="4">WT001</strain>
    </source>
</reference>
<dbReference type="SUPFAM" id="SSF53850">
    <property type="entry name" value="Periplasmic binding protein-like II"/>
    <property type="match status" value="1"/>
</dbReference>
<comment type="similarity">
    <text evidence="1">Belongs to the UPF0065 (bug) family.</text>
</comment>
<evidence type="ECO:0000256" key="1">
    <source>
        <dbReference type="ARBA" id="ARBA00006987"/>
    </source>
</evidence>